<reference evidence="1 2" key="1">
    <citation type="submission" date="2020-04" db="EMBL/GenBank/DDBJ databases">
        <title>Perkinsus chesapeaki whole genome sequence.</title>
        <authorList>
            <person name="Bogema D.R."/>
        </authorList>
    </citation>
    <scope>NUCLEOTIDE SEQUENCE [LARGE SCALE GENOMIC DNA]</scope>
    <source>
        <strain evidence="1">ATCC PRA-425</strain>
    </source>
</reference>
<evidence type="ECO:0000313" key="2">
    <source>
        <dbReference type="Proteomes" id="UP000591131"/>
    </source>
</evidence>
<sequence length="84" mass="9425">MSPTVRRVRDDFYSIYEDGGCVGGGRPVGLSEFTDVICRDKETQDTINDILAETKNVTMEMWRECVLVSEGTAEGEKQAYVSMH</sequence>
<evidence type="ECO:0000313" key="1">
    <source>
        <dbReference type="EMBL" id="KAF4657002.1"/>
    </source>
</evidence>
<dbReference type="EMBL" id="JAAPAO010000565">
    <property type="protein sequence ID" value="KAF4657002.1"/>
    <property type="molecule type" value="Genomic_DNA"/>
</dbReference>
<dbReference type="Proteomes" id="UP000591131">
    <property type="component" value="Unassembled WGS sequence"/>
</dbReference>
<organism evidence="1 2">
    <name type="scientific">Perkinsus chesapeaki</name>
    <name type="common">Clam parasite</name>
    <name type="synonym">Perkinsus andrewsi</name>
    <dbReference type="NCBI Taxonomy" id="330153"/>
    <lineage>
        <taxon>Eukaryota</taxon>
        <taxon>Sar</taxon>
        <taxon>Alveolata</taxon>
        <taxon>Perkinsozoa</taxon>
        <taxon>Perkinsea</taxon>
        <taxon>Perkinsida</taxon>
        <taxon>Perkinsidae</taxon>
        <taxon>Perkinsus</taxon>
    </lineage>
</organism>
<keyword evidence="2" id="KW-1185">Reference proteome</keyword>
<accession>A0A7J6LCQ3</accession>
<dbReference type="AlphaFoldDB" id="A0A7J6LCQ3"/>
<comment type="caution">
    <text evidence="1">The sequence shown here is derived from an EMBL/GenBank/DDBJ whole genome shotgun (WGS) entry which is preliminary data.</text>
</comment>
<proteinExistence type="predicted"/>
<protein>
    <submittedName>
        <fullName evidence="1">Uncharacterized protein</fullName>
    </submittedName>
</protein>
<name>A0A7J6LCQ3_PERCH</name>
<dbReference type="OrthoDB" id="10613325at2759"/>
<gene>
    <name evidence="1" type="ORF">FOL47_008643</name>
</gene>